<keyword evidence="3" id="KW-1185">Reference proteome</keyword>
<dbReference type="EMBL" id="SJTH01000006">
    <property type="protein sequence ID" value="TCJ05072.1"/>
    <property type="molecule type" value="Genomic_DNA"/>
</dbReference>
<comment type="caution">
    <text evidence="2">The sequence shown here is derived from an EMBL/GenBank/DDBJ whole genome shotgun (WGS) entry which is preliminary data.</text>
</comment>
<accession>A0A4R1AX82</accession>
<reference evidence="2 3" key="1">
    <citation type="submission" date="2019-03" db="EMBL/GenBank/DDBJ databases">
        <authorList>
            <person name="Jensen L."/>
            <person name="Storgaard J."/>
            <person name="Sulaj E."/>
            <person name="Schramm A."/>
            <person name="Marshall I.P.G."/>
        </authorList>
    </citation>
    <scope>NUCLEOTIDE SEQUENCE [LARGE SCALE GENOMIC DNA]</scope>
    <source>
        <strain evidence="2 3">2017H2G3</strain>
    </source>
</reference>
<feature type="domain" description="HTH cro/C1-type" evidence="1">
    <location>
        <begin position="11"/>
        <end position="66"/>
    </location>
</feature>
<dbReference type="SMART" id="SM00530">
    <property type="entry name" value="HTH_XRE"/>
    <property type="match status" value="1"/>
</dbReference>
<gene>
    <name evidence="2" type="ORF">E0Y62_07605</name>
</gene>
<proteinExistence type="predicted"/>
<dbReference type="Gene3D" id="1.10.260.40">
    <property type="entry name" value="lambda repressor-like DNA-binding domains"/>
    <property type="match status" value="1"/>
</dbReference>
<organism evidence="2 3">
    <name type="scientific">Cytobacillus praedii</name>
    <dbReference type="NCBI Taxonomy" id="1742358"/>
    <lineage>
        <taxon>Bacteria</taxon>
        <taxon>Bacillati</taxon>
        <taxon>Bacillota</taxon>
        <taxon>Bacilli</taxon>
        <taxon>Bacillales</taxon>
        <taxon>Bacillaceae</taxon>
        <taxon>Cytobacillus</taxon>
    </lineage>
</organism>
<dbReference type="PROSITE" id="PS50943">
    <property type="entry name" value="HTH_CROC1"/>
    <property type="match status" value="1"/>
</dbReference>
<dbReference type="Pfam" id="PF01381">
    <property type="entry name" value="HTH_3"/>
    <property type="match status" value="1"/>
</dbReference>
<evidence type="ECO:0000259" key="1">
    <source>
        <dbReference type="PROSITE" id="PS50943"/>
    </source>
</evidence>
<dbReference type="InterPro" id="IPR010982">
    <property type="entry name" value="Lambda_DNA-bd_dom_sf"/>
</dbReference>
<evidence type="ECO:0000313" key="2">
    <source>
        <dbReference type="EMBL" id="TCJ05072.1"/>
    </source>
</evidence>
<dbReference type="Proteomes" id="UP000293846">
    <property type="component" value="Unassembled WGS sequence"/>
</dbReference>
<dbReference type="AlphaFoldDB" id="A0A4R1AX82"/>
<dbReference type="SUPFAM" id="SSF47413">
    <property type="entry name" value="lambda repressor-like DNA-binding domains"/>
    <property type="match status" value="1"/>
</dbReference>
<name>A0A4R1AX82_9BACI</name>
<dbReference type="InterPro" id="IPR001387">
    <property type="entry name" value="Cro/C1-type_HTH"/>
</dbReference>
<sequence length="76" mass="8984">MKVSKVNLERIKQLRKKNKLSQEEMAKLLGMKSLYPYHRKERGEQSFTAEELHSIAKIFIVPVEYFFEIEVAKNAI</sequence>
<dbReference type="CDD" id="cd00093">
    <property type="entry name" value="HTH_XRE"/>
    <property type="match status" value="1"/>
</dbReference>
<protein>
    <submittedName>
        <fullName evidence="2">XRE family transcriptional regulator</fullName>
    </submittedName>
</protein>
<evidence type="ECO:0000313" key="3">
    <source>
        <dbReference type="Proteomes" id="UP000293846"/>
    </source>
</evidence>
<dbReference type="OrthoDB" id="2973595at2"/>
<dbReference type="GO" id="GO:0003677">
    <property type="term" value="F:DNA binding"/>
    <property type="evidence" value="ECO:0007669"/>
    <property type="project" value="InterPro"/>
</dbReference>